<dbReference type="GO" id="GO:0006152">
    <property type="term" value="P:purine nucleoside catabolic process"/>
    <property type="evidence" value="ECO:0007669"/>
    <property type="project" value="TreeGrafter"/>
</dbReference>
<evidence type="ECO:0000256" key="3">
    <source>
        <dbReference type="ARBA" id="ARBA00022801"/>
    </source>
</evidence>
<dbReference type="EC" id="3.5.4.3" evidence="6"/>
<dbReference type="FunFam" id="3.40.140.10:FF:000011">
    <property type="entry name" value="tRNA-specific adenosine deaminase"/>
    <property type="match status" value="1"/>
</dbReference>
<sequence>MEKETWMRRAIQLSEESVRQGGGPFGAVIVKDGRIIAEASNRVTIDNDPTAHAEVNAIRMATRLLKTFDLTGCDIYTSCEPCPMCLGAIYWARIDRIYYANDRQDAADIGFDDDFIYREIDRLPAERHKLMQPLLPEEGKKAFEMWRQKADKAAY</sequence>
<comment type="similarity">
    <text evidence="1">Belongs to the cytidine and deoxycytidylate deaminase family.</text>
</comment>
<keyword evidence="4" id="KW-0862">Zinc</keyword>
<comment type="caution">
    <text evidence="6">The sequence shown here is derived from an EMBL/GenBank/DDBJ whole genome shotgun (WGS) entry which is preliminary data.</text>
</comment>
<organism evidence="6 7">
    <name type="scientific">Segatella baroniae F0067</name>
    <dbReference type="NCBI Taxonomy" id="1115809"/>
    <lineage>
        <taxon>Bacteria</taxon>
        <taxon>Pseudomonadati</taxon>
        <taxon>Bacteroidota</taxon>
        <taxon>Bacteroidia</taxon>
        <taxon>Bacteroidales</taxon>
        <taxon>Prevotellaceae</taxon>
        <taxon>Segatella</taxon>
    </lineage>
</organism>
<dbReference type="PATRIC" id="fig|1115809.3.peg.221"/>
<evidence type="ECO:0000256" key="4">
    <source>
        <dbReference type="ARBA" id="ARBA00022833"/>
    </source>
</evidence>
<dbReference type="GO" id="GO:0047974">
    <property type="term" value="F:guanosine deaminase activity"/>
    <property type="evidence" value="ECO:0007669"/>
    <property type="project" value="TreeGrafter"/>
</dbReference>
<evidence type="ECO:0000313" key="6">
    <source>
        <dbReference type="EMBL" id="ERK40386.1"/>
    </source>
</evidence>
<keyword evidence="3 6" id="KW-0378">Hydrolase</keyword>
<dbReference type="PROSITE" id="PS00903">
    <property type="entry name" value="CYT_DCMP_DEAMINASES_1"/>
    <property type="match status" value="1"/>
</dbReference>
<dbReference type="Gene3D" id="3.40.140.10">
    <property type="entry name" value="Cytidine Deaminase, domain 2"/>
    <property type="match status" value="1"/>
</dbReference>
<dbReference type="InterPro" id="IPR002125">
    <property type="entry name" value="CMP_dCMP_dom"/>
</dbReference>
<dbReference type="PANTHER" id="PTHR11079:SF161">
    <property type="entry name" value="CMP_DCMP-TYPE DEAMINASE DOMAIN-CONTAINING PROTEIN"/>
    <property type="match status" value="1"/>
</dbReference>
<dbReference type="GO" id="GO:0008270">
    <property type="term" value="F:zinc ion binding"/>
    <property type="evidence" value="ECO:0007669"/>
    <property type="project" value="InterPro"/>
</dbReference>
<gene>
    <name evidence="6" type="primary">guaD</name>
    <name evidence="6" type="ORF">HMPREF9135_2198</name>
</gene>
<evidence type="ECO:0000259" key="5">
    <source>
        <dbReference type="PROSITE" id="PS51747"/>
    </source>
</evidence>
<dbReference type="AlphaFoldDB" id="U2P8A9"/>
<dbReference type="Proteomes" id="UP000016648">
    <property type="component" value="Unassembled WGS sequence"/>
</dbReference>
<protein>
    <submittedName>
        <fullName evidence="6">Guanine deaminase</fullName>
        <ecNumber evidence="6">3.5.4.3</ecNumber>
    </submittedName>
</protein>
<dbReference type="Pfam" id="PF00383">
    <property type="entry name" value="dCMP_cyt_deam_1"/>
    <property type="match status" value="1"/>
</dbReference>
<dbReference type="InterPro" id="IPR016192">
    <property type="entry name" value="APOBEC/CMP_deaminase_Zn-bd"/>
</dbReference>
<evidence type="ECO:0000256" key="2">
    <source>
        <dbReference type="ARBA" id="ARBA00022723"/>
    </source>
</evidence>
<dbReference type="RefSeq" id="WP_021588615.1">
    <property type="nucleotide sequence ID" value="NZ_AWEY01000006.1"/>
</dbReference>
<name>U2P8A9_9BACT</name>
<keyword evidence="7" id="KW-1185">Reference proteome</keyword>
<dbReference type="CDD" id="cd01285">
    <property type="entry name" value="nucleoside_deaminase"/>
    <property type="match status" value="1"/>
</dbReference>
<reference evidence="6 7" key="1">
    <citation type="submission" date="2013-08" db="EMBL/GenBank/DDBJ databases">
        <authorList>
            <person name="Durkin A.S."/>
            <person name="Haft D.R."/>
            <person name="McCorrison J."/>
            <person name="Torralba M."/>
            <person name="Gillis M."/>
            <person name="Haft D.H."/>
            <person name="Methe B."/>
            <person name="Sutton G."/>
            <person name="Nelson K.E."/>
        </authorList>
    </citation>
    <scope>NUCLEOTIDE SEQUENCE [LARGE SCALE GENOMIC DNA]</scope>
    <source>
        <strain evidence="6 7">F0067</strain>
    </source>
</reference>
<dbReference type="EMBL" id="AWEY01000006">
    <property type="protein sequence ID" value="ERK40386.1"/>
    <property type="molecule type" value="Genomic_DNA"/>
</dbReference>
<evidence type="ECO:0000256" key="1">
    <source>
        <dbReference type="ARBA" id="ARBA00006576"/>
    </source>
</evidence>
<dbReference type="PANTHER" id="PTHR11079">
    <property type="entry name" value="CYTOSINE DEAMINASE FAMILY MEMBER"/>
    <property type="match status" value="1"/>
</dbReference>
<accession>U2P8A9</accession>
<dbReference type="GO" id="GO:0008892">
    <property type="term" value="F:guanine deaminase activity"/>
    <property type="evidence" value="ECO:0007669"/>
    <property type="project" value="UniProtKB-EC"/>
</dbReference>
<dbReference type="InterPro" id="IPR016193">
    <property type="entry name" value="Cytidine_deaminase-like"/>
</dbReference>
<evidence type="ECO:0000313" key="7">
    <source>
        <dbReference type="Proteomes" id="UP000016648"/>
    </source>
</evidence>
<dbReference type="PROSITE" id="PS51747">
    <property type="entry name" value="CYT_DCMP_DEAMINASES_2"/>
    <property type="match status" value="1"/>
</dbReference>
<keyword evidence="2" id="KW-0479">Metal-binding</keyword>
<proteinExistence type="inferred from homology"/>
<feature type="domain" description="CMP/dCMP-type deaminase" evidence="5">
    <location>
        <begin position="1"/>
        <end position="122"/>
    </location>
</feature>
<dbReference type="SUPFAM" id="SSF53927">
    <property type="entry name" value="Cytidine deaminase-like"/>
    <property type="match status" value="1"/>
</dbReference>